<evidence type="ECO:0000313" key="4">
    <source>
        <dbReference type="EMBL" id="KWX12620.1"/>
    </source>
</evidence>
<feature type="region of interest" description="Disordered" evidence="2">
    <location>
        <begin position="607"/>
        <end position="647"/>
    </location>
</feature>
<reference evidence="4 5" key="1">
    <citation type="journal article" date="2015" name="Mol. Biochem. Parasitol.">
        <title>Identification of polymorphic genes for use in assemblage B genotyping assays through comparative genomics of multiple assemblage B Giardia duodenalis isolates.</title>
        <authorList>
            <person name="Wielinga C."/>
            <person name="Thompson R.C."/>
            <person name="Monis P."/>
            <person name="Ryan U."/>
        </authorList>
    </citation>
    <scope>NUCLEOTIDE SEQUENCE [LARGE SCALE GENOMIC DNA]</scope>
    <source>
        <strain evidence="4 5">BAH15c1</strain>
    </source>
</reference>
<dbReference type="AlphaFoldDB" id="A0A132NRE7"/>
<dbReference type="Gene3D" id="1.25.40.20">
    <property type="entry name" value="Ankyrin repeat-containing domain"/>
    <property type="match status" value="5"/>
</dbReference>
<keyword evidence="1" id="KW-0040">ANK repeat</keyword>
<dbReference type="InterPro" id="IPR002110">
    <property type="entry name" value="Ankyrin_rpt"/>
</dbReference>
<dbReference type="InterPro" id="IPR036770">
    <property type="entry name" value="Ankyrin_rpt-contain_sf"/>
</dbReference>
<name>A0A132NRE7_GIAIN</name>
<dbReference type="PROSITE" id="PS50011">
    <property type="entry name" value="PROTEIN_KINASE_DOM"/>
    <property type="match status" value="1"/>
</dbReference>
<dbReference type="SMART" id="SM00220">
    <property type="entry name" value="S_TKc"/>
    <property type="match status" value="1"/>
</dbReference>
<dbReference type="GO" id="GO:0005524">
    <property type="term" value="F:ATP binding"/>
    <property type="evidence" value="ECO:0007669"/>
    <property type="project" value="InterPro"/>
</dbReference>
<dbReference type="SUPFAM" id="SSF56112">
    <property type="entry name" value="Protein kinase-like (PK-like)"/>
    <property type="match status" value="1"/>
</dbReference>
<feature type="repeat" description="ANK" evidence="1">
    <location>
        <begin position="937"/>
        <end position="958"/>
    </location>
</feature>
<dbReference type="PROSITE" id="PS00108">
    <property type="entry name" value="PROTEIN_KINASE_ST"/>
    <property type="match status" value="1"/>
</dbReference>
<organism evidence="4 5">
    <name type="scientific">Giardia duodenalis assemblage B</name>
    <dbReference type="NCBI Taxonomy" id="1394984"/>
    <lineage>
        <taxon>Eukaryota</taxon>
        <taxon>Metamonada</taxon>
        <taxon>Diplomonadida</taxon>
        <taxon>Hexamitidae</taxon>
        <taxon>Giardiinae</taxon>
        <taxon>Giardia</taxon>
    </lineage>
</organism>
<dbReference type="SMART" id="SM00248">
    <property type="entry name" value="ANK"/>
    <property type="match status" value="16"/>
</dbReference>
<sequence>MKASMTKTFDDLYEKLIMIECGGFGKVFKCKENTTGIIYAVKEVDYAGVPADAVKKVKNEVHLMLKLAHDNILKPIEFFDDTENEILYIVMDFYERGDLSKLIRESRKKKTPIPEDTVWFYLRQSLSALAYLHSPKKGGNVPIGIIIHRDIKPQNILIGNDDVIKVMDFGISRESASFMTTNTTMGTPSYLSPEVLNDKPFSIKSDIWALGLTILELCMRNRTFVGEPVMVLKQHREFSNKISLPDYSKDLCDVIGMMLIKDPQRRPSAGELLEHALIIKHTPSTEKAGSSFCMLDYTDLMHYAIKGNMQGCLGCLSLCKQRNREGKTALMLAAENGHCHIASTLLPYEGGLTMPDGTTALKIALQNANWDVASILKDEVGTQGLTESIRKMWEPDSVLAPLYGEGLTDMMRACASNDIVSAWTLKSKEARKKTSKGYTALMICAQTNYFEIGRMLIDVESKIINNEGYGAIHIATMNNSLDILPSLVKNEAKLLTAKGLTALHLAAAANLTDAAQILLPKEAGCFTPQGKTAFDIAMDNNFVFLARLIAVKEGKQNLLSTSDLQVPGSMSFLLDDDSEIGTGLIIEKRNKKNTQISSRLGRVTQVAEDNVETSESSYKPIRPNTRSLEPSPAFSHGGSSLRTSTSTVTSSLATSRIGDDKVAPGQDALAYSALNPGSNHLAGMIAAEQLTTSAVTASTVGLISNNSFNGVQHNLDLLASIKTPLIEATIAGNIAEVRAHLGMAGIPDNCGKTALMYAAESGNLEICKLLAPKEANMQYKTYTALAFAILKRNDHVVSYLKEFEAAKKVPMPSGHHHTQLMSAAEDGNVGKVCSLLYQAGYRNADGTTALMIAAKAGYADIVQILIPYERGMMRVDGGIAYKLAREHGRSSAYKLLHGVEKVPRDKSGDTHLMIAAATGNIADINSCTNLLRFTNRLGKTALMVAAEHGHLEAARLLLTEARMQMIGDGWQNGATALILATRAGYLDVVKVLVDLEGNMTDGKGWFALAIASQRGYLDILNVLLPKEKNMRFRDGATALPIAVQYGQTEVVKALLPHYGKLQRSDGETALIRAAAYGRVECVKLLVEAEAGLTRTDGKTALMLAAARGYEECMNILLPYERDIKTVDGKGYKDFLNTQTSQPNQHK</sequence>
<dbReference type="GO" id="GO:0004674">
    <property type="term" value="F:protein serine/threonine kinase activity"/>
    <property type="evidence" value="ECO:0007669"/>
    <property type="project" value="UniProtKB-KW"/>
</dbReference>
<dbReference type="VEuPathDB" id="GiardiaDB:QR46_3416"/>
<accession>A0A132NRE7</accession>
<comment type="caution">
    <text evidence="4">The sequence shown here is derived from an EMBL/GenBank/DDBJ whole genome shotgun (WGS) entry which is preliminary data.</text>
</comment>
<evidence type="ECO:0000256" key="1">
    <source>
        <dbReference type="PROSITE-ProRule" id="PRU00023"/>
    </source>
</evidence>
<feature type="domain" description="Protein kinase" evidence="3">
    <location>
        <begin position="13"/>
        <end position="278"/>
    </location>
</feature>
<dbReference type="Pfam" id="PF00069">
    <property type="entry name" value="Pkinase"/>
    <property type="match status" value="1"/>
</dbReference>
<proteinExistence type="predicted"/>
<dbReference type="PROSITE" id="PS50088">
    <property type="entry name" value="ANK_REPEAT"/>
    <property type="match status" value="7"/>
</dbReference>
<feature type="repeat" description="ANK" evidence="1">
    <location>
        <begin position="845"/>
        <end position="866"/>
    </location>
</feature>
<dbReference type="PANTHER" id="PTHR24120">
    <property type="entry name" value="GH07239P"/>
    <property type="match status" value="1"/>
</dbReference>
<dbReference type="PROSITE" id="PS50297">
    <property type="entry name" value="ANK_REP_REGION"/>
    <property type="match status" value="5"/>
</dbReference>
<dbReference type="SUPFAM" id="SSF48403">
    <property type="entry name" value="Ankyrin repeat"/>
    <property type="match status" value="3"/>
</dbReference>
<dbReference type="Gene3D" id="1.10.510.10">
    <property type="entry name" value="Transferase(Phosphotransferase) domain 1"/>
    <property type="match status" value="1"/>
</dbReference>
<feature type="repeat" description="ANK" evidence="1">
    <location>
        <begin position="1034"/>
        <end position="1066"/>
    </location>
</feature>
<gene>
    <name evidence="4" type="ORF">QR46_3416</name>
</gene>
<dbReference type="InterPro" id="IPR000719">
    <property type="entry name" value="Prot_kinase_dom"/>
</dbReference>
<dbReference type="InterPro" id="IPR011009">
    <property type="entry name" value="Kinase-like_dom_sf"/>
</dbReference>
<keyword evidence="4" id="KW-0418">Kinase</keyword>
<dbReference type="Proteomes" id="UP000070089">
    <property type="component" value="Unassembled WGS sequence"/>
</dbReference>
<evidence type="ECO:0000313" key="5">
    <source>
        <dbReference type="Proteomes" id="UP000070089"/>
    </source>
</evidence>
<keyword evidence="4" id="KW-0723">Serine/threonine-protein kinase</keyword>
<dbReference type="OrthoDB" id="8693905at2759"/>
<evidence type="ECO:0000256" key="2">
    <source>
        <dbReference type="SAM" id="MobiDB-lite"/>
    </source>
</evidence>
<dbReference type="PANTHER" id="PTHR24120:SF4">
    <property type="entry name" value="GH07239P"/>
    <property type="match status" value="1"/>
</dbReference>
<dbReference type="EMBL" id="JXTI01000108">
    <property type="protein sequence ID" value="KWX12620.1"/>
    <property type="molecule type" value="Genomic_DNA"/>
</dbReference>
<protein>
    <submittedName>
        <fullName evidence="4">Kinase/ NEK / Serine/threonine protein kinase</fullName>
    </submittedName>
</protein>
<feature type="repeat" description="ANK" evidence="1">
    <location>
        <begin position="1096"/>
        <end position="1128"/>
    </location>
</feature>
<keyword evidence="4" id="KW-0808">Transferase</keyword>
<dbReference type="InterPro" id="IPR008271">
    <property type="entry name" value="Ser/Thr_kinase_AS"/>
</dbReference>
<feature type="repeat" description="ANK" evidence="1">
    <location>
        <begin position="750"/>
        <end position="782"/>
    </location>
</feature>
<dbReference type="Pfam" id="PF12796">
    <property type="entry name" value="Ank_2"/>
    <property type="match status" value="6"/>
</dbReference>
<feature type="repeat" description="ANK" evidence="1">
    <location>
        <begin position="1065"/>
        <end position="1097"/>
    </location>
</feature>
<feature type="repeat" description="ANK" evidence="1">
    <location>
        <begin position="325"/>
        <end position="357"/>
    </location>
</feature>
<evidence type="ECO:0000259" key="3">
    <source>
        <dbReference type="PROSITE" id="PS50011"/>
    </source>
</evidence>